<gene>
    <name evidence="5" type="ORF">B0H67DRAFT_685953</name>
</gene>
<keyword evidence="6" id="KW-1185">Reference proteome</keyword>
<dbReference type="EMBL" id="JAUKUA010000006">
    <property type="protein sequence ID" value="KAK0707685.1"/>
    <property type="molecule type" value="Genomic_DNA"/>
</dbReference>
<dbReference type="SUPFAM" id="SSF54495">
    <property type="entry name" value="UBC-like"/>
    <property type="match status" value="1"/>
</dbReference>
<comment type="caution">
    <text evidence="5">The sequence shown here is derived from an EMBL/GenBank/DDBJ whole genome shotgun (WGS) entry which is preliminary data.</text>
</comment>
<name>A0AA40A1V3_9PEZI</name>
<feature type="compositionally biased region" description="Low complexity" evidence="2">
    <location>
        <begin position="504"/>
        <end position="523"/>
    </location>
</feature>
<keyword evidence="1" id="KW-0833">Ubl conjugation pathway</keyword>
<evidence type="ECO:0000313" key="5">
    <source>
        <dbReference type="EMBL" id="KAK0707685.1"/>
    </source>
</evidence>
<dbReference type="SMART" id="SM00212">
    <property type="entry name" value="UBCc"/>
    <property type="match status" value="1"/>
</dbReference>
<feature type="domain" description="UBC core" evidence="3">
    <location>
        <begin position="10"/>
        <end position="156"/>
    </location>
</feature>
<dbReference type="PANTHER" id="PTHR24067">
    <property type="entry name" value="UBIQUITIN-CONJUGATING ENZYME E2"/>
    <property type="match status" value="1"/>
</dbReference>
<evidence type="ECO:0000259" key="4">
    <source>
        <dbReference type="PROSITE" id="PS50181"/>
    </source>
</evidence>
<dbReference type="InterPro" id="IPR001810">
    <property type="entry name" value="F-box_dom"/>
</dbReference>
<accession>A0AA40A1V3</accession>
<protein>
    <recommendedName>
        <fullName evidence="7">UBC core domain-containing protein</fullName>
    </recommendedName>
</protein>
<dbReference type="Pfam" id="PF00179">
    <property type="entry name" value="UQ_con"/>
    <property type="match status" value="1"/>
</dbReference>
<dbReference type="Gene3D" id="3.10.110.10">
    <property type="entry name" value="Ubiquitin Conjugating Enzyme"/>
    <property type="match status" value="1"/>
</dbReference>
<dbReference type="AlphaFoldDB" id="A0AA40A1V3"/>
<evidence type="ECO:0008006" key="7">
    <source>
        <dbReference type="Google" id="ProtNLM"/>
    </source>
</evidence>
<evidence type="ECO:0000313" key="6">
    <source>
        <dbReference type="Proteomes" id="UP001172102"/>
    </source>
</evidence>
<dbReference type="InterPro" id="IPR050113">
    <property type="entry name" value="Ub_conjugating_enzyme"/>
</dbReference>
<dbReference type="PROSITE" id="PS50127">
    <property type="entry name" value="UBC_2"/>
    <property type="match status" value="1"/>
</dbReference>
<reference evidence="5" key="1">
    <citation type="submission" date="2023-06" db="EMBL/GenBank/DDBJ databases">
        <title>Genome-scale phylogeny and comparative genomics of the fungal order Sordariales.</title>
        <authorList>
            <consortium name="Lawrence Berkeley National Laboratory"/>
            <person name="Hensen N."/>
            <person name="Bonometti L."/>
            <person name="Westerberg I."/>
            <person name="Brannstrom I.O."/>
            <person name="Guillou S."/>
            <person name="Cros-Aarteil S."/>
            <person name="Calhoun S."/>
            <person name="Haridas S."/>
            <person name="Kuo A."/>
            <person name="Mondo S."/>
            <person name="Pangilinan J."/>
            <person name="Riley R."/>
            <person name="Labutti K."/>
            <person name="Andreopoulos B."/>
            <person name="Lipzen A."/>
            <person name="Chen C."/>
            <person name="Yanf M."/>
            <person name="Daum C."/>
            <person name="Ng V."/>
            <person name="Clum A."/>
            <person name="Steindorff A."/>
            <person name="Ohm R."/>
            <person name="Martin F."/>
            <person name="Silar P."/>
            <person name="Natvig D."/>
            <person name="Lalanne C."/>
            <person name="Gautier V."/>
            <person name="Ament-Velasquez S.L."/>
            <person name="Kruys A."/>
            <person name="Hutchinson M.I."/>
            <person name="Powell A.J."/>
            <person name="Barry K."/>
            <person name="Miller A.N."/>
            <person name="Grigoriev I.V."/>
            <person name="Debuchy R."/>
            <person name="Gladieux P."/>
            <person name="Thoren M.H."/>
            <person name="Johannesson H."/>
        </authorList>
    </citation>
    <scope>NUCLEOTIDE SEQUENCE</scope>
    <source>
        <strain evidence="5">SMH4607-1</strain>
    </source>
</reference>
<organism evidence="5 6">
    <name type="scientific">Lasiosphaeris hirsuta</name>
    <dbReference type="NCBI Taxonomy" id="260670"/>
    <lineage>
        <taxon>Eukaryota</taxon>
        <taxon>Fungi</taxon>
        <taxon>Dikarya</taxon>
        <taxon>Ascomycota</taxon>
        <taxon>Pezizomycotina</taxon>
        <taxon>Sordariomycetes</taxon>
        <taxon>Sordariomycetidae</taxon>
        <taxon>Sordariales</taxon>
        <taxon>Lasiosphaeriaceae</taxon>
        <taxon>Lasiosphaeris</taxon>
    </lineage>
</organism>
<feature type="domain" description="F-box" evidence="4">
    <location>
        <begin position="196"/>
        <end position="243"/>
    </location>
</feature>
<sequence>MANQTALQAALQKRLLHDIAELQTQPYPNIHLCVDDADLTRACLVLTPDGWPPLHLTVVFHGQYPLSPPLIMMDSSIAHPHVFGDYICASILNTDEGYTPAYTLKGIAIQLLSFFGSDSLENEYGYTTDLRHYKKGGQDAHLYECRYCEFHRDSSLSTSSSAPLTDFIVSLSARSVFVDAPAAVVPQPESRISKNAFFIDELPNEIILHIAERLDFEDLTKFAQAWDRVSNIIIEFDIVRVRELQCFVLKESFHRQELGVGVSIAGKGRQGTLQSEFDLLSHKAYTNLHVHHSIHGILFSHWLPLPISFGHWQRVKSDVDDALVSIAKAANIDKPAMVIYAFMTDVMVRLNSDLERQEQRSYNNAKSTLRHASEKAIESYFHLFHMLLCMATGQAGRRYNIVEEANRMIKSFMSGKTTKADIPNLGYLLIALLISDVVPTEALMKAVVTEAITRNVVWLLDGKGAGYAELGYLETDPVSQYRLKRTFEGSRTSTIAAAPKPSRRASTTVPSSTSRSASPSNSPYSLSSLCSTLFGRHGAPPPGAAAHLASEVRRLQQIDDFPSFLREMGITIPSASSFTTVLRSTVTASAGRGYSRPLISPQDIADLACLRLYRDRSVDRKAVEVRMETLGRQITLNASQVEDAGWIVER</sequence>
<dbReference type="InterPro" id="IPR000608">
    <property type="entry name" value="UBC"/>
</dbReference>
<proteinExistence type="predicted"/>
<evidence type="ECO:0000256" key="2">
    <source>
        <dbReference type="SAM" id="MobiDB-lite"/>
    </source>
</evidence>
<dbReference type="Proteomes" id="UP001172102">
    <property type="component" value="Unassembled WGS sequence"/>
</dbReference>
<evidence type="ECO:0000256" key="1">
    <source>
        <dbReference type="ARBA" id="ARBA00022786"/>
    </source>
</evidence>
<evidence type="ECO:0000259" key="3">
    <source>
        <dbReference type="PROSITE" id="PS50127"/>
    </source>
</evidence>
<dbReference type="CDD" id="cd09917">
    <property type="entry name" value="F-box_SF"/>
    <property type="match status" value="1"/>
</dbReference>
<dbReference type="PROSITE" id="PS50181">
    <property type="entry name" value="FBOX"/>
    <property type="match status" value="1"/>
</dbReference>
<feature type="region of interest" description="Disordered" evidence="2">
    <location>
        <begin position="492"/>
        <end position="523"/>
    </location>
</feature>
<dbReference type="InterPro" id="IPR016135">
    <property type="entry name" value="UBQ-conjugating_enzyme/RWD"/>
</dbReference>